<keyword evidence="8" id="KW-0406">Ion transport</keyword>
<gene>
    <name evidence="11" type="ORF">ESP51_19430</name>
</gene>
<evidence type="ECO:0000256" key="7">
    <source>
        <dbReference type="ARBA" id="ARBA00023004"/>
    </source>
</evidence>
<dbReference type="PANTHER" id="PTHR42771:SF2">
    <property type="entry name" value="IRON(3+)-HYDROXAMATE IMPORT ATP-BINDING PROTEIN FHUC"/>
    <property type="match status" value="1"/>
</dbReference>
<evidence type="ECO:0000256" key="9">
    <source>
        <dbReference type="ARBA" id="ARBA00023136"/>
    </source>
</evidence>
<protein>
    <submittedName>
        <fullName evidence="11">ABC transporter ATP-binding protein</fullName>
    </submittedName>
</protein>
<dbReference type="PROSITE" id="PS00211">
    <property type="entry name" value="ABC_TRANSPORTER_1"/>
    <property type="match status" value="1"/>
</dbReference>
<keyword evidence="4" id="KW-0410">Iron transport</keyword>
<evidence type="ECO:0000313" key="12">
    <source>
        <dbReference type="Proteomes" id="UP000293865"/>
    </source>
</evidence>
<dbReference type="AlphaFoldDB" id="A0A4Q2KTM8"/>
<dbReference type="Gene3D" id="3.40.50.300">
    <property type="entry name" value="P-loop containing nucleotide triphosphate hydrolases"/>
    <property type="match status" value="1"/>
</dbReference>
<dbReference type="SUPFAM" id="SSF52540">
    <property type="entry name" value="P-loop containing nucleoside triphosphate hydrolases"/>
    <property type="match status" value="1"/>
</dbReference>
<keyword evidence="9" id="KW-0472">Membrane</keyword>
<dbReference type="SMART" id="SM00382">
    <property type="entry name" value="AAA"/>
    <property type="match status" value="1"/>
</dbReference>
<keyword evidence="2" id="KW-0813">Transport</keyword>
<evidence type="ECO:0000256" key="8">
    <source>
        <dbReference type="ARBA" id="ARBA00023065"/>
    </source>
</evidence>
<keyword evidence="7" id="KW-0408">Iron</keyword>
<proteinExistence type="predicted"/>
<dbReference type="Proteomes" id="UP000293865">
    <property type="component" value="Unassembled WGS sequence"/>
</dbReference>
<keyword evidence="12" id="KW-1185">Reference proteome</keyword>
<feature type="domain" description="ABC transporter" evidence="10">
    <location>
        <begin position="9"/>
        <end position="245"/>
    </location>
</feature>
<dbReference type="FunFam" id="3.40.50.300:FF:000134">
    <property type="entry name" value="Iron-enterobactin ABC transporter ATP-binding protein"/>
    <property type="match status" value="1"/>
</dbReference>
<evidence type="ECO:0000256" key="2">
    <source>
        <dbReference type="ARBA" id="ARBA00022448"/>
    </source>
</evidence>
<dbReference type="InterPro" id="IPR051535">
    <property type="entry name" value="Siderophore_ABC-ATPase"/>
</dbReference>
<evidence type="ECO:0000256" key="4">
    <source>
        <dbReference type="ARBA" id="ARBA00022496"/>
    </source>
</evidence>
<dbReference type="InterPro" id="IPR003593">
    <property type="entry name" value="AAA+_ATPase"/>
</dbReference>
<dbReference type="EMBL" id="SDPN01000067">
    <property type="protein sequence ID" value="RXZ67053.1"/>
    <property type="molecule type" value="Genomic_DNA"/>
</dbReference>
<dbReference type="GO" id="GO:0006826">
    <property type="term" value="P:iron ion transport"/>
    <property type="evidence" value="ECO:0007669"/>
    <property type="project" value="UniProtKB-KW"/>
</dbReference>
<keyword evidence="6 11" id="KW-0067">ATP-binding</keyword>
<dbReference type="Pfam" id="PF00005">
    <property type="entry name" value="ABC_tran"/>
    <property type="match status" value="1"/>
</dbReference>
<dbReference type="PROSITE" id="PS50893">
    <property type="entry name" value="ABC_TRANSPORTER_2"/>
    <property type="match status" value="1"/>
</dbReference>
<dbReference type="GO" id="GO:0016887">
    <property type="term" value="F:ATP hydrolysis activity"/>
    <property type="evidence" value="ECO:0007669"/>
    <property type="project" value="InterPro"/>
</dbReference>
<dbReference type="InterPro" id="IPR017871">
    <property type="entry name" value="ABC_transporter-like_CS"/>
</dbReference>
<evidence type="ECO:0000256" key="1">
    <source>
        <dbReference type="ARBA" id="ARBA00004202"/>
    </source>
</evidence>
<comment type="caution">
    <text evidence="11">The sequence shown here is derived from an EMBL/GenBank/DDBJ whole genome shotgun (WGS) entry which is preliminary data.</text>
</comment>
<evidence type="ECO:0000256" key="6">
    <source>
        <dbReference type="ARBA" id="ARBA00022840"/>
    </source>
</evidence>
<dbReference type="CDD" id="cd03214">
    <property type="entry name" value="ABC_Iron-Siderophores_B12_Hemin"/>
    <property type="match status" value="1"/>
</dbReference>
<dbReference type="InterPro" id="IPR003439">
    <property type="entry name" value="ABC_transporter-like_ATP-bd"/>
</dbReference>
<keyword evidence="5" id="KW-0547">Nucleotide-binding</keyword>
<dbReference type="PANTHER" id="PTHR42771">
    <property type="entry name" value="IRON(3+)-HYDROXAMATE IMPORT ATP-BINDING PROTEIN FHUC"/>
    <property type="match status" value="1"/>
</dbReference>
<dbReference type="GO" id="GO:0005524">
    <property type="term" value="F:ATP binding"/>
    <property type="evidence" value="ECO:0007669"/>
    <property type="project" value="UniProtKB-KW"/>
</dbReference>
<dbReference type="InterPro" id="IPR027417">
    <property type="entry name" value="P-loop_NTPase"/>
</dbReference>
<comment type="subcellular location">
    <subcellularLocation>
        <location evidence="1">Cell membrane</location>
        <topology evidence="1">Peripheral membrane protein</topology>
    </subcellularLocation>
</comment>
<evidence type="ECO:0000256" key="3">
    <source>
        <dbReference type="ARBA" id="ARBA00022475"/>
    </source>
</evidence>
<evidence type="ECO:0000313" key="11">
    <source>
        <dbReference type="EMBL" id="RXZ67053.1"/>
    </source>
</evidence>
<dbReference type="RefSeq" id="WP_129522518.1">
    <property type="nucleotide sequence ID" value="NZ_SDPN01000067.1"/>
</dbReference>
<sequence length="270" mass="28744">MTRSAPHSLRAESLTLGYDGRVVIDGLDLEIPDGRITSIVGPNASGKSTLLRGLARLIRPESGRVTLDGRDIRSYGARDFARRVAVLPQQPVSPDGVLVAELVARGRHPHRGWFGGRSSDDDRIVAEVLEATGTAELAGRAVSELSGGQRQRVWIAMALAQRADIVLLDEPTSFLDASHQLELLDLLTDSNRDHGTTVVMVLHELNLAARYADHLVVLDGGRIAAAGAPGDVMTAETVGGAFGLECVVTTDPVAGSPLVVPIGRFHRGEF</sequence>
<evidence type="ECO:0000256" key="5">
    <source>
        <dbReference type="ARBA" id="ARBA00022741"/>
    </source>
</evidence>
<dbReference type="GO" id="GO:0005886">
    <property type="term" value="C:plasma membrane"/>
    <property type="evidence" value="ECO:0007669"/>
    <property type="project" value="UniProtKB-SubCell"/>
</dbReference>
<dbReference type="OrthoDB" id="5296765at2"/>
<organism evidence="11 12">
    <name type="scientific">Agromyces albus</name>
    <dbReference type="NCBI Taxonomy" id="205332"/>
    <lineage>
        <taxon>Bacteria</taxon>
        <taxon>Bacillati</taxon>
        <taxon>Actinomycetota</taxon>
        <taxon>Actinomycetes</taxon>
        <taxon>Micrococcales</taxon>
        <taxon>Microbacteriaceae</taxon>
        <taxon>Agromyces</taxon>
    </lineage>
</organism>
<evidence type="ECO:0000259" key="10">
    <source>
        <dbReference type="PROSITE" id="PS50893"/>
    </source>
</evidence>
<name>A0A4Q2KTM8_9MICO</name>
<reference evidence="11 12" key="1">
    <citation type="submission" date="2019-01" db="EMBL/GenBank/DDBJ databases">
        <title>Agromyces.</title>
        <authorList>
            <person name="Li J."/>
        </authorList>
    </citation>
    <scope>NUCLEOTIDE SEQUENCE [LARGE SCALE GENOMIC DNA]</scope>
    <source>
        <strain evidence="11 12">DSM 15934</strain>
    </source>
</reference>
<accession>A0A4Q2KTM8</accession>
<keyword evidence="3" id="KW-1003">Cell membrane</keyword>